<feature type="compositionally biased region" description="Low complexity" evidence="5">
    <location>
        <begin position="1"/>
        <end position="19"/>
    </location>
</feature>
<keyword evidence="4" id="KW-0572">Peptidoglycan-anchor</keyword>
<keyword evidence="3" id="KW-0732">Signal</keyword>
<dbReference type="InterPro" id="IPR019931">
    <property type="entry name" value="LPXTG_anchor"/>
</dbReference>
<feature type="compositionally biased region" description="Polar residues" evidence="5">
    <location>
        <begin position="20"/>
        <end position="49"/>
    </location>
</feature>
<evidence type="ECO:0000256" key="2">
    <source>
        <dbReference type="ARBA" id="ARBA00022525"/>
    </source>
</evidence>
<keyword evidence="1" id="KW-0134">Cell wall</keyword>
<dbReference type="EMBL" id="CP047409">
    <property type="protein sequence ID" value="QLL68707.1"/>
    <property type="molecule type" value="Genomic_DNA"/>
</dbReference>
<evidence type="ECO:0000256" key="5">
    <source>
        <dbReference type="SAM" id="MobiDB-lite"/>
    </source>
</evidence>
<accession>A0A9X7TXE4</accession>
<reference evidence="8 9" key="1">
    <citation type="submission" date="2020-01" db="EMBL/GenBank/DDBJ databases">
        <title>Complete and circular genome sequences of six lactobacillus isolates from horses.</title>
        <authorList>
            <person name="Hassan H.M."/>
        </authorList>
    </citation>
    <scope>NUCLEOTIDE SEQUENCE [LARGE SCALE GENOMIC DNA]</scope>
    <source>
        <strain evidence="8 9">3DG</strain>
    </source>
</reference>
<dbReference type="PROSITE" id="PS50847">
    <property type="entry name" value="GRAM_POS_ANCHORING"/>
    <property type="match status" value="1"/>
</dbReference>
<evidence type="ECO:0000256" key="4">
    <source>
        <dbReference type="ARBA" id="ARBA00023088"/>
    </source>
</evidence>
<name>A0A9X7TXE4_LACJH</name>
<dbReference type="Pfam" id="PF00746">
    <property type="entry name" value="Gram_pos_anchor"/>
    <property type="match status" value="1"/>
</dbReference>
<evidence type="ECO:0000256" key="1">
    <source>
        <dbReference type="ARBA" id="ARBA00022512"/>
    </source>
</evidence>
<dbReference type="Proteomes" id="UP000510788">
    <property type="component" value="Chromosome"/>
</dbReference>
<evidence type="ECO:0000256" key="3">
    <source>
        <dbReference type="ARBA" id="ARBA00022729"/>
    </source>
</evidence>
<keyword evidence="6" id="KW-0812">Transmembrane</keyword>
<keyword evidence="6" id="KW-0472">Membrane</keyword>
<dbReference type="AlphaFoldDB" id="A0A9X7TXE4"/>
<dbReference type="RefSeq" id="WP_180873100.1">
    <property type="nucleotide sequence ID" value="NZ_CP047409.1"/>
</dbReference>
<evidence type="ECO:0000313" key="9">
    <source>
        <dbReference type="Proteomes" id="UP000510788"/>
    </source>
</evidence>
<sequence length="99" mass="10632">MAISKSSSSTSTITSTTSTNNNGSKVTPNNSGTKYTISTNTLKPQNENAESVDKTVKRHYRRGKLPQTGAESSSNLLGLMIAALGGLLGFRRKKRKNKD</sequence>
<keyword evidence="2" id="KW-0964">Secreted</keyword>
<proteinExistence type="predicted"/>
<evidence type="ECO:0000259" key="7">
    <source>
        <dbReference type="PROSITE" id="PS50847"/>
    </source>
</evidence>
<feature type="region of interest" description="Disordered" evidence="5">
    <location>
        <begin position="1"/>
        <end position="71"/>
    </location>
</feature>
<gene>
    <name evidence="8" type="ORF">GTO82_07590</name>
</gene>
<feature type="transmembrane region" description="Helical" evidence="6">
    <location>
        <begin position="72"/>
        <end position="90"/>
    </location>
</feature>
<feature type="domain" description="Gram-positive cocci surface proteins LPxTG" evidence="7">
    <location>
        <begin position="65"/>
        <end position="99"/>
    </location>
</feature>
<evidence type="ECO:0000313" key="8">
    <source>
        <dbReference type="EMBL" id="QLL68707.1"/>
    </source>
</evidence>
<organism evidence="8 9">
    <name type="scientific">Lactobacillus johnsonii</name>
    <dbReference type="NCBI Taxonomy" id="33959"/>
    <lineage>
        <taxon>Bacteria</taxon>
        <taxon>Bacillati</taxon>
        <taxon>Bacillota</taxon>
        <taxon>Bacilli</taxon>
        <taxon>Lactobacillales</taxon>
        <taxon>Lactobacillaceae</taxon>
        <taxon>Lactobacillus</taxon>
    </lineage>
</organism>
<evidence type="ECO:0000256" key="6">
    <source>
        <dbReference type="SAM" id="Phobius"/>
    </source>
</evidence>
<dbReference type="NCBIfam" id="TIGR01167">
    <property type="entry name" value="LPXTG_anchor"/>
    <property type="match status" value="1"/>
</dbReference>
<keyword evidence="6" id="KW-1133">Transmembrane helix</keyword>
<protein>
    <submittedName>
        <fullName evidence="8">LPXTG cell wall anchor domain-containing protein</fullName>
    </submittedName>
</protein>